<dbReference type="SUPFAM" id="SSF53167">
    <property type="entry name" value="Purine and uridine phosphorylases"/>
    <property type="match status" value="1"/>
</dbReference>
<dbReference type="Proteomes" id="UP000326565">
    <property type="component" value="Unassembled WGS sequence"/>
</dbReference>
<evidence type="ECO:0000259" key="1">
    <source>
        <dbReference type="Pfam" id="PF01048"/>
    </source>
</evidence>
<proteinExistence type="predicted"/>
<dbReference type="EMBL" id="ML732418">
    <property type="protein sequence ID" value="KAB8068078.1"/>
    <property type="molecule type" value="Genomic_DNA"/>
</dbReference>
<dbReference type="GO" id="GO:0003824">
    <property type="term" value="F:catalytic activity"/>
    <property type="evidence" value="ECO:0007669"/>
    <property type="project" value="InterPro"/>
</dbReference>
<dbReference type="GO" id="GO:0009116">
    <property type="term" value="P:nucleoside metabolic process"/>
    <property type="evidence" value="ECO:0007669"/>
    <property type="project" value="InterPro"/>
</dbReference>
<dbReference type="InterPro" id="IPR035994">
    <property type="entry name" value="Nucleoside_phosphorylase_sf"/>
</dbReference>
<dbReference type="OrthoDB" id="1577640at2759"/>
<reference evidence="2 3" key="1">
    <citation type="submission" date="2019-04" db="EMBL/GenBank/DDBJ databases">
        <title>Friends and foes A comparative genomics study of 23 Aspergillus species from section Flavi.</title>
        <authorList>
            <consortium name="DOE Joint Genome Institute"/>
            <person name="Kjaerbolling I."/>
            <person name="Vesth T."/>
            <person name="Frisvad J.C."/>
            <person name="Nybo J.L."/>
            <person name="Theobald S."/>
            <person name="Kildgaard S."/>
            <person name="Isbrandt T."/>
            <person name="Kuo A."/>
            <person name="Sato A."/>
            <person name="Lyhne E.K."/>
            <person name="Kogle M.E."/>
            <person name="Wiebenga A."/>
            <person name="Kun R.S."/>
            <person name="Lubbers R.J."/>
            <person name="Makela M.R."/>
            <person name="Barry K."/>
            <person name="Chovatia M."/>
            <person name="Clum A."/>
            <person name="Daum C."/>
            <person name="Haridas S."/>
            <person name="He G."/>
            <person name="LaButti K."/>
            <person name="Lipzen A."/>
            <person name="Mondo S."/>
            <person name="Riley R."/>
            <person name="Salamov A."/>
            <person name="Simmons B.A."/>
            <person name="Magnuson J.K."/>
            <person name="Henrissat B."/>
            <person name="Mortensen U.H."/>
            <person name="Larsen T.O."/>
            <person name="Devries R.P."/>
            <person name="Grigoriev I.V."/>
            <person name="Machida M."/>
            <person name="Baker S.E."/>
            <person name="Andersen M.R."/>
        </authorList>
    </citation>
    <scope>NUCLEOTIDE SEQUENCE [LARGE SCALE GENOMIC DNA]</scope>
    <source>
        <strain evidence="2 3">CBS 151.66</strain>
    </source>
</reference>
<dbReference type="InterPro" id="IPR000845">
    <property type="entry name" value="Nucleoside_phosphorylase_d"/>
</dbReference>
<organism evidence="2 3">
    <name type="scientific">Aspergillus leporis</name>
    <dbReference type="NCBI Taxonomy" id="41062"/>
    <lineage>
        <taxon>Eukaryota</taxon>
        <taxon>Fungi</taxon>
        <taxon>Dikarya</taxon>
        <taxon>Ascomycota</taxon>
        <taxon>Pezizomycotina</taxon>
        <taxon>Eurotiomycetes</taxon>
        <taxon>Eurotiomycetidae</taxon>
        <taxon>Eurotiales</taxon>
        <taxon>Aspergillaceae</taxon>
        <taxon>Aspergillus</taxon>
        <taxon>Aspergillus subgen. Circumdati</taxon>
    </lineage>
</organism>
<dbReference type="AlphaFoldDB" id="A0A5N5WHX1"/>
<protein>
    <submittedName>
        <fullName evidence="2">Nucleoside phosphorylase domain-containing protein</fullName>
    </submittedName>
</protein>
<gene>
    <name evidence="2" type="ORF">BDV29DRAFT_195950</name>
</gene>
<name>A0A5N5WHX1_9EURO</name>
<evidence type="ECO:0000313" key="2">
    <source>
        <dbReference type="EMBL" id="KAB8068078.1"/>
    </source>
</evidence>
<feature type="domain" description="Nucleoside phosphorylase" evidence="1">
    <location>
        <begin position="17"/>
        <end position="235"/>
    </location>
</feature>
<dbReference type="Pfam" id="PF01048">
    <property type="entry name" value="PNP_UDP_1"/>
    <property type="match status" value="1"/>
</dbReference>
<dbReference type="InterPro" id="IPR053137">
    <property type="entry name" value="NLR-like"/>
</dbReference>
<evidence type="ECO:0000313" key="3">
    <source>
        <dbReference type="Proteomes" id="UP000326565"/>
    </source>
</evidence>
<dbReference type="PANTHER" id="PTHR46082:SF11">
    <property type="entry name" value="AAA+ ATPASE DOMAIN-CONTAINING PROTEIN-RELATED"/>
    <property type="match status" value="1"/>
</dbReference>
<keyword evidence="3" id="KW-1185">Reference proteome</keyword>
<dbReference type="Gene3D" id="3.40.50.1580">
    <property type="entry name" value="Nucleoside phosphorylase domain"/>
    <property type="match status" value="1"/>
</dbReference>
<accession>A0A5N5WHX1</accession>
<dbReference type="PANTHER" id="PTHR46082">
    <property type="entry name" value="ATP/GTP-BINDING PROTEIN-RELATED"/>
    <property type="match status" value="1"/>
</dbReference>
<sequence>MDKDITPAKKLTYTDYTVGCVCASPKEQTATIATLDEVHERLPYLPSGTNTYALGEIGGLKVIISSIATAMVNTFQSIRFELTVEIGGGILPKFNLGDVVVSQPVGSYPGHTGSLNRPARALFFFTNLLRGEHELFGSKYTRYEANQRVAKKEPQKRERREVRNHYGLIVSGINVFKDASYWDVLDERFGGYLLCVDMEVAGLMNDIPCIVIRRICDYADLNGEKIRQEYAAAVAAAYAKNF</sequence>